<dbReference type="AlphaFoldDB" id="A0A561CBB6"/>
<gene>
    <name evidence="6" type="ORF">FB550_12910</name>
</gene>
<name>A0A561CBB6_9BACI</name>
<dbReference type="Gene3D" id="2.115.10.20">
    <property type="entry name" value="Glycosyl hydrolase domain, family 43"/>
    <property type="match status" value="1"/>
</dbReference>
<dbReference type="PANTHER" id="PTHR43301:SF3">
    <property type="entry name" value="ARABINAN ENDO-1,5-ALPHA-L-ARABINOSIDASE A-RELATED"/>
    <property type="match status" value="1"/>
</dbReference>
<dbReference type="PANTHER" id="PTHR43301">
    <property type="entry name" value="ARABINAN ENDO-1,5-ALPHA-L-ARABINOSIDASE"/>
    <property type="match status" value="1"/>
</dbReference>
<evidence type="ECO:0000256" key="2">
    <source>
        <dbReference type="ARBA" id="ARBA00009865"/>
    </source>
</evidence>
<proteinExistence type="inferred from homology"/>
<organism evidence="6 7">
    <name type="scientific">Neobacillus bataviensis</name>
    <dbReference type="NCBI Taxonomy" id="220685"/>
    <lineage>
        <taxon>Bacteria</taxon>
        <taxon>Bacillati</taxon>
        <taxon>Bacillota</taxon>
        <taxon>Bacilli</taxon>
        <taxon>Bacillales</taxon>
        <taxon>Bacillaceae</taxon>
        <taxon>Neobacillus</taxon>
    </lineage>
</organism>
<dbReference type="Proteomes" id="UP000319671">
    <property type="component" value="Unassembled WGS sequence"/>
</dbReference>
<evidence type="ECO:0000256" key="3">
    <source>
        <dbReference type="ARBA" id="ARBA00022801"/>
    </source>
</evidence>
<keyword evidence="3 5" id="KW-0378">Hydrolase</keyword>
<dbReference type="Pfam" id="PF04616">
    <property type="entry name" value="Glyco_hydro_43"/>
    <property type="match status" value="1"/>
</dbReference>
<dbReference type="InterPro" id="IPR006710">
    <property type="entry name" value="Glyco_hydro_43"/>
</dbReference>
<dbReference type="GO" id="GO:0004553">
    <property type="term" value="F:hydrolase activity, hydrolyzing O-glycosyl compounds"/>
    <property type="evidence" value="ECO:0007669"/>
    <property type="project" value="InterPro"/>
</dbReference>
<dbReference type="InterPro" id="IPR050727">
    <property type="entry name" value="GH43_arabinanases"/>
</dbReference>
<keyword evidence="4 5" id="KW-0326">Glycosidase</keyword>
<evidence type="ECO:0000313" key="7">
    <source>
        <dbReference type="Proteomes" id="UP000319671"/>
    </source>
</evidence>
<comment type="pathway">
    <text evidence="1">Glycan metabolism; L-arabinan degradation.</text>
</comment>
<keyword evidence="7" id="KW-1185">Reference proteome</keyword>
<accession>A0A561CBB6</accession>
<sequence length="290" mass="33191">MLKKNDIRIRDPFILSDRDSNTYYLYGTTDENVWNGPATGFDAYKSSDLKNWEGPYQVFRPDAGFWADQHFWAPEVFYHSDQYYMFASFKADGKCRGTQILISDNPLGPFQPLTEEPVTPRDWECLDGTLFIDEHKNPWLIFCHEWLQVHDGEICAVRLASDFKTAIGDPIVLIKASDAEWTIPVRGETEYVTDGPFLHRIQSGILLMLWSSRSARGYAVGIARSLTGTIDGPWIHEEQPLMDEDGGHGMLFKTFKNELMLTIHTPNQTPNERPVFLLVEEQNGKLVVII</sequence>
<dbReference type="RefSeq" id="WP_144568687.1">
    <property type="nucleotide sequence ID" value="NZ_VIVN01000029.1"/>
</dbReference>
<evidence type="ECO:0000313" key="6">
    <source>
        <dbReference type="EMBL" id="TWD88278.1"/>
    </source>
</evidence>
<evidence type="ECO:0000256" key="4">
    <source>
        <dbReference type="ARBA" id="ARBA00023295"/>
    </source>
</evidence>
<reference evidence="6 7" key="1">
    <citation type="submission" date="2019-06" db="EMBL/GenBank/DDBJ databases">
        <title>Sorghum-associated microbial communities from plants grown in Nebraska, USA.</title>
        <authorList>
            <person name="Schachtman D."/>
        </authorList>
    </citation>
    <scope>NUCLEOTIDE SEQUENCE [LARGE SCALE GENOMIC DNA]</scope>
    <source>
        <strain evidence="6 7">2482</strain>
    </source>
</reference>
<comment type="caution">
    <text evidence="6">The sequence shown here is derived from an EMBL/GenBank/DDBJ whole genome shotgun (WGS) entry which is preliminary data.</text>
</comment>
<dbReference type="InterPro" id="IPR023296">
    <property type="entry name" value="Glyco_hydro_beta-prop_sf"/>
</dbReference>
<dbReference type="CDD" id="cd08981">
    <property type="entry name" value="GH43_Bt1873-like"/>
    <property type="match status" value="1"/>
</dbReference>
<protein>
    <submittedName>
        <fullName evidence="6">Glycosyl hydrolase family 43</fullName>
    </submittedName>
</protein>
<comment type="similarity">
    <text evidence="2 5">Belongs to the glycosyl hydrolase 43 family.</text>
</comment>
<dbReference type="SUPFAM" id="SSF75005">
    <property type="entry name" value="Arabinanase/levansucrase/invertase"/>
    <property type="match status" value="1"/>
</dbReference>
<dbReference type="GO" id="GO:0005975">
    <property type="term" value="P:carbohydrate metabolic process"/>
    <property type="evidence" value="ECO:0007669"/>
    <property type="project" value="InterPro"/>
</dbReference>
<evidence type="ECO:0000256" key="5">
    <source>
        <dbReference type="RuleBase" id="RU361187"/>
    </source>
</evidence>
<dbReference type="EMBL" id="VIVN01000029">
    <property type="protein sequence ID" value="TWD88278.1"/>
    <property type="molecule type" value="Genomic_DNA"/>
</dbReference>
<evidence type="ECO:0000256" key="1">
    <source>
        <dbReference type="ARBA" id="ARBA00004834"/>
    </source>
</evidence>